<feature type="domain" description="TNFR-Cys" evidence="7">
    <location>
        <begin position="428"/>
        <end position="465"/>
    </location>
</feature>
<dbReference type="GO" id="GO:0008201">
    <property type="term" value="F:heparin binding"/>
    <property type="evidence" value="ECO:0007669"/>
    <property type="project" value="TreeGrafter"/>
</dbReference>
<dbReference type="InterPro" id="IPR051586">
    <property type="entry name" value="PKC-binding_NELL"/>
</dbReference>
<reference evidence="8 9" key="1">
    <citation type="submission" date="2024-01" db="EMBL/GenBank/DDBJ databases">
        <authorList>
            <person name="Alioto T."/>
            <person name="Alioto T."/>
            <person name="Gomez Garrido J."/>
        </authorList>
    </citation>
    <scope>NUCLEOTIDE SEQUENCE [LARGE SCALE GENOMIC DNA]</scope>
</reference>
<evidence type="ECO:0000313" key="8">
    <source>
        <dbReference type="EMBL" id="CAK6952101.1"/>
    </source>
</evidence>
<dbReference type="SMART" id="SM00208">
    <property type="entry name" value="TNFR"/>
    <property type="match status" value="2"/>
</dbReference>
<evidence type="ECO:0000256" key="3">
    <source>
        <dbReference type="PROSITE-ProRule" id="PRU00206"/>
    </source>
</evidence>
<evidence type="ECO:0000256" key="2">
    <source>
        <dbReference type="ARBA" id="ARBA00023180"/>
    </source>
</evidence>
<feature type="compositionally biased region" description="Polar residues" evidence="5">
    <location>
        <begin position="62"/>
        <end position="75"/>
    </location>
</feature>
<dbReference type="PANTHER" id="PTHR24042">
    <property type="entry name" value="NEL HOMOLOG"/>
    <property type="match status" value="1"/>
</dbReference>
<feature type="disulfide bond" evidence="3">
    <location>
        <begin position="370"/>
        <end position="388"/>
    </location>
</feature>
<dbReference type="PROSITE" id="PS00652">
    <property type="entry name" value="TNFR_NGFR_1"/>
    <property type="match status" value="2"/>
</dbReference>
<feature type="region of interest" description="Disordered" evidence="5">
    <location>
        <begin position="856"/>
        <end position="881"/>
    </location>
</feature>
<dbReference type="Gene3D" id="2.10.25.10">
    <property type="entry name" value="Laminin"/>
    <property type="match status" value="1"/>
</dbReference>
<accession>A0AAV1MYD0</accession>
<keyword evidence="4" id="KW-0175">Coiled coil</keyword>
<sequence>MARVSAIFLFCLTFILSARESISEICRGPRCFPGQDWSRPCVGAHCQGRTERAAASRRQFHHSAQSGQGQVHQSYQQDGHFIQQAHSAPLAPYTIIQPQQGGFTQQAGADGTRRTNPRTITAEVFHPGCAGGTCPTTVSHRPTNDDSAPRECKGIGCKLPLRMRQKAHGGDDGKGNSSPVHVTDRAAQFLDEFPDFGSERGAWIQLTCDMKPGNNEVPSEDALVLQLQLSKSQEKLVEALRGQQDEVKELQRLLTEQQGTLVSQQREILEQQRSMHEQMEQVKAQYNILMESIKQTSFPTLQGELDSHMEALNGQVRAHQAQQALSLHKVDMEASIMEVGRSLLSCGTCGPEEYCGFSSGRPHCEKCTICPAGFFLVAQCTVHADRICQDRDECLEITDLCGDEQKCLNTPGGFRCQGMTEREANSGMCGHGYFYNADMDECQACNECDGEPVASPCTLTTDTICSSPAVANSALSLSWAGDVSLPGTKGHIVAHAFPSVKLHIQGRGDAGLLSAEDGHLVLRQHGLVWLDENLSVNHGCRSFIQVSLHMNNTDGSESRELSGVRVEQQDVRSLQSASISGVAEVAPGHMISLLLRSASNHCNQTSEGLQLYNALAAPLSLFWLSHDTGAVAMTAQAMVSAHYHTNYRPVFRTTSTSDPYVVGLTHDGRGIRFAESGTVRFVFQQALYSMGQACVSEGFQMLAYLNRNGTGMELCRTFKPGVHYRDTSISLSGVARVGPGDALAFEILSPAQCNVRFFGDETGISILSLVWIPAAISSSLSASVAHTSLPSGAVRNKPLFFRQTSPQVSQMGLPGKGSTDQRRDFVFRESGTASVALDLKLIHSCNLVKVTMLRRSDSEKSGSGREAEGARPVPLAQQVGGQMPEGSQWASVSLRASFQVHNGTAVFFTLDCVRGRVNQVSHHSGSGVSILWVAA</sequence>
<keyword evidence="2" id="KW-0325">Glycoprotein</keyword>
<keyword evidence="9" id="KW-1185">Reference proteome</keyword>
<feature type="disulfide bond" evidence="3">
    <location>
        <begin position="367"/>
        <end position="380"/>
    </location>
</feature>
<dbReference type="AlphaFoldDB" id="A0AAV1MYD0"/>
<feature type="compositionally biased region" description="Basic and acidic residues" evidence="5">
    <location>
        <begin position="856"/>
        <end position="869"/>
    </location>
</feature>
<dbReference type="InterPro" id="IPR018097">
    <property type="entry name" value="EGF_Ca-bd_CS"/>
</dbReference>
<gene>
    <name evidence="8" type="ORF">FSCOSCO3_A013894</name>
</gene>
<evidence type="ECO:0000256" key="1">
    <source>
        <dbReference type="ARBA" id="ARBA00023157"/>
    </source>
</evidence>
<dbReference type="GO" id="GO:0005509">
    <property type="term" value="F:calcium ion binding"/>
    <property type="evidence" value="ECO:0007669"/>
    <property type="project" value="InterPro"/>
</dbReference>
<feature type="disulfide bond" evidence="3">
    <location>
        <begin position="349"/>
        <end position="364"/>
    </location>
</feature>
<proteinExistence type="predicted"/>
<feature type="repeat" description="TNFR-Cys" evidence="3">
    <location>
        <begin position="348"/>
        <end position="388"/>
    </location>
</feature>
<feature type="chain" id="PRO_5043696090" evidence="6">
    <location>
        <begin position="18"/>
        <end position="935"/>
    </location>
</feature>
<dbReference type="PANTHER" id="PTHR24042:SF6">
    <property type="entry name" value="SI:CH211-252F13.5"/>
    <property type="match status" value="1"/>
</dbReference>
<organism evidence="8 9">
    <name type="scientific">Scomber scombrus</name>
    <name type="common">Atlantic mackerel</name>
    <name type="synonym">Scomber vernalis</name>
    <dbReference type="NCBI Taxonomy" id="13677"/>
    <lineage>
        <taxon>Eukaryota</taxon>
        <taxon>Metazoa</taxon>
        <taxon>Chordata</taxon>
        <taxon>Craniata</taxon>
        <taxon>Vertebrata</taxon>
        <taxon>Euteleostomi</taxon>
        <taxon>Actinopterygii</taxon>
        <taxon>Neopterygii</taxon>
        <taxon>Teleostei</taxon>
        <taxon>Neoteleostei</taxon>
        <taxon>Acanthomorphata</taxon>
        <taxon>Pelagiaria</taxon>
        <taxon>Scombriformes</taxon>
        <taxon>Scombridae</taxon>
        <taxon>Scomber</taxon>
    </lineage>
</organism>
<keyword evidence="6" id="KW-0732">Signal</keyword>
<comment type="caution">
    <text evidence="3">Lacks conserved residue(s) required for the propagation of feature annotation.</text>
</comment>
<protein>
    <submittedName>
        <fullName evidence="8">Uncharacterized protein si:ch211-252f13.5</fullName>
    </submittedName>
</protein>
<feature type="coiled-coil region" evidence="4">
    <location>
        <begin position="233"/>
        <end position="267"/>
    </location>
</feature>
<dbReference type="Proteomes" id="UP001314229">
    <property type="component" value="Unassembled WGS sequence"/>
</dbReference>
<name>A0AAV1MYD0_SCOSC</name>
<feature type="region of interest" description="Disordered" evidence="5">
    <location>
        <begin position="56"/>
        <end position="75"/>
    </location>
</feature>
<evidence type="ECO:0000259" key="7">
    <source>
        <dbReference type="PROSITE" id="PS50050"/>
    </source>
</evidence>
<keyword evidence="1 3" id="KW-1015">Disulfide bond</keyword>
<dbReference type="InterPro" id="IPR001368">
    <property type="entry name" value="TNFR/NGFR_Cys_rich_reg"/>
</dbReference>
<dbReference type="GO" id="GO:0005615">
    <property type="term" value="C:extracellular space"/>
    <property type="evidence" value="ECO:0007669"/>
    <property type="project" value="TreeGrafter"/>
</dbReference>
<evidence type="ECO:0000256" key="4">
    <source>
        <dbReference type="SAM" id="Coils"/>
    </source>
</evidence>
<dbReference type="EMBL" id="CAWUFR010000009">
    <property type="protein sequence ID" value="CAK6952101.1"/>
    <property type="molecule type" value="Genomic_DNA"/>
</dbReference>
<dbReference type="GO" id="GO:0032502">
    <property type="term" value="P:developmental process"/>
    <property type="evidence" value="ECO:0007669"/>
    <property type="project" value="UniProtKB-ARBA"/>
</dbReference>
<dbReference type="PROSITE" id="PS50050">
    <property type="entry name" value="TNFR_NGFR_2"/>
    <property type="match status" value="2"/>
</dbReference>
<feature type="domain" description="TNFR-Cys" evidence="7">
    <location>
        <begin position="348"/>
        <end position="388"/>
    </location>
</feature>
<comment type="caution">
    <text evidence="8">The sequence shown here is derived from an EMBL/GenBank/DDBJ whole genome shotgun (WGS) entry which is preliminary data.</text>
</comment>
<evidence type="ECO:0000313" key="9">
    <source>
        <dbReference type="Proteomes" id="UP001314229"/>
    </source>
</evidence>
<dbReference type="PROSITE" id="PS01187">
    <property type="entry name" value="EGF_CA"/>
    <property type="match status" value="1"/>
</dbReference>
<feature type="signal peptide" evidence="6">
    <location>
        <begin position="1"/>
        <end position="17"/>
    </location>
</feature>
<evidence type="ECO:0000256" key="6">
    <source>
        <dbReference type="SAM" id="SignalP"/>
    </source>
</evidence>
<evidence type="ECO:0000256" key="5">
    <source>
        <dbReference type="SAM" id="MobiDB-lite"/>
    </source>
</evidence>
<feature type="repeat" description="TNFR-Cys" evidence="3">
    <location>
        <begin position="428"/>
        <end position="465"/>
    </location>
</feature>
<dbReference type="Pfam" id="PF00020">
    <property type="entry name" value="TNFR_c6"/>
    <property type="match status" value="2"/>
</dbReference>